<proteinExistence type="predicted"/>
<name>A0A2A4F904_9BURK</name>
<accession>A0A2A4F904</accession>
<comment type="caution">
    <text evidence="1">The sequence shown here is derived from an EMBL/GenBank/DDBJ whole genome shotgun (WGS) entry which is preliminary data.</text>
</comment>
<gene>
    <name evidence="1" type="ORF">BZL54_21775</name>
</gene>
<evidence type="ECO:0000313" key="2">
    <source>
        <dbReference type="Proteomes" id="UP000217994"/>
    </source>
</evidence>
<sequence>MPASNCGTSIPLNLAQARQLLEFYGDLEGNVVLSLSAAGHRGPGVYAWIDDHPEDGASFLDPDLDGPNSTAPACVDDRETRIHRLQRALAYWMPSTAKESHPYARQAGEHAALLTGFDEQLLERAGDRLLEYVGRCNQANERMLDAAADAGCPEGMEVAEWIGSLGSELAQLREERDLLARELVAAHACRHAPAAGKTPLTE</sequence>
<dbReference type="Proteomes" id="UP000217994">
    <property type="component" value="Unassembled WGS sequence"/>
</dbReference>
<dbReference type="EMBL" id="MTZU01000067">
    <property type="protein sequence ID" value="PCE30323.1"/>
    <property type="molecule type" value="Genomic_DNA"/>
</dbReference>
<protein>
    <submittedName>
        <fullName evidence="1">Uncharacterized protein</fullName>
    </submittedName>
</protein>
<organism evidence="1 2">
    <name type="scientific">Burkholderia ubonensis subsp. mesacidophila</name>
    <dbReference type="NCBI Taxonomy" id="265293"/>
    <lineage>
        <taxon>Bacteria</taxon>
        <taxon>Pseudomonadati</taxon>
        <taxon>Pseudomonadota</taxon>
        <taxon>Betaproteobacteria</taxon>
        <taxon>Burkholderiales</taxon>
        <taxon>Burkholderiaceae</taxon>
        <taxon>Burkholderia</taxon>
        <taxon>Burkholderia cepacia complex</taxon>
    </lineage>
</organism>
<evidence type="ECO:0000313" key="1">
    <source>
        <dbReference type="EMBL" id="PCE30323.1"/>
    </source>
</evidence>
<reference evidence="1 2" key="1">
    <citation type="submission" date="2017-01" db="EMBL/GenBank/DDBJ databases">
        <title>Whole-Genome Shotgun Sequencing of Two beta-Proteobacterial Species in Search of the Bulgecin Biosynthetic Cluster.</title>
        <authorList>
            <person name="Horsman M.E."/>
            <person name="Marous D.R."/>
            <person name="Li R."/>
            <person name="Oliver R.A."/>
            <person name="Byun B."/>
            <person name="Emrich S.J."/>
            <person name="Boggess B."/>
            <person name="Townsend C.A."/>
            <person name="Mobashery S."/>
        </authorList>
    </citation>
    <scope>NUCLEOTIDE SEQUENCE [LARGE SCALE GENOMIC DNA]</scope>
    <source>
        <strain evidence="1 2">ATCC 31433</strain>
    </source>
</reference>
<dbReference type="AlphaFoldDB" id="A0A2A4F904"/>